<dbReference type="Proteomes" id="UP000676336">
    <property type="component" value="Unassembled WGS sequence"/>
</dbReference>
<dbReference type="Proteomes" id="UP000681720">
    <property type="component" value="Unassembled WGS sequence"/>
</dbReference>
<accession>A0A819DFW4</accession>
<evidence type="ECO:0000313" key="2">
    <source>
        <dbReference type="EMBL" id="CAF1534537.1"/>
    </source>
</evidence>
<sequence>MTSSIHRLMWWLVVLLAMIGVTVDAATKAQYQRACTGNADVRAAFCGSQYPKCIEYQLWELEIKYERFVIHNFLQQRWSARTGAIGGSNLPEYHFNISLLS</sequence>
<feature type="signal peptide" evidence="1">
    <location>
        <begin position="1"/>
        <end position="25"/>
    </location>
</feature>
<dbReference type="Proteomes" id="UP000663842">
    <property type="component" value="Unassembled WGS sequence"/>
</dbReference>
<evidence type="ECO:0000256" key="1">
    <source>
        <dbReference type="SAM" id="SignalP"/>
    </source>
</evidence>
<evidence type="ECO:0000313" key="9">
    <source>
        <dbReference type="EMBL" id="CAF5139537.1"/>
    </source>
</evidence>
<dbReference type="EMBL" id="CAJOBI010330875">
    <property type="protein sequence ID" value="CAF5198324.1"/>
    <property type="molecule type" value="Genomic_DNA"/>
</dbReference>
<dbReference type="EMBL" id="CAJOBF010000678">
    <property type="protein sequence ID" value="CAF3853206.1"/>
    <property type="molecule type" value="Genomic_DNA"/>
</dbReference>
<dbReference type="Proteomes" id="UP000681967">
    <property type="component" value="Unassembled WGS sequence"/>
</dbReference>
<evidence type="ECO:0000313" key="5">
    <source>
        <dbReference type="EMBL" id="CAF2083098.1"/>
    </source>
</evidence>
<dbReference type="Proteomes" id="UP000663834">
    <property type="component" value="Unassembled WGS sequence"/>
</dbReference>
<dbReference type="EMBL" id="CAJNRE010009559">
    <property type="protein sequence ID" value="CAF2083098.1"/>
    <property type="molecule type" value="Genomic_DNA"/>
</dbReference>
<dbReference type="Proteomes" id="UP000663887">
    <property type="component" value="Unassembled WGS sequence"/>
</dbReference>
<dbReference type="EMBL" id="CAJNOW010019801">
    <property type="protein sequence ID" value="CAF1675191.1"/>
    <property type="molecule type" value="Genomic_DNA"/>
</dbReference>
<dbReference type="EMBL" id="CAJOBG010000585">
    <property type="protein sequence ID" value="CAF3832984.1"/>
    <property type="molecule type" value="Genomic_DNA"/>
</dbReference>
<dbReference type="Proteomes" id="UP000663866">
    <property type="component" value="Unassembled WGS sequence"/>
</dbReference>
<evidence type="ECO:0000313" key="10">
    <source>
        <dbReference type="EMBL" id="CAF5153179.1"/>
    </source>
</evidence>
<evidence type="ECO:0000313" key="3">
    <source>
        <dbReference type="EMBL" id="CAF1675191.1"/>
    </source>
</evidence>
<evidence type="ECO:0000313" key="12">
    <source>
        <dbReference type="Proteomes" id="UP000663866"/>
    </source>
</evidence>
<gene>
    <name evidence="9" type="ORF">BYL167_LOCUS69930</name>
    <name evidence="2" type="ORF">CJN711_LOCUS29270</name>
    <name evidence="10" type="ORF">GIL414_LOCUS65210</name>
    <name evidence="3" type="ORF">KQP761_LOCUS35200</name>
    <name evidence="5" type="ORF">MBJ925_LOCUS19032</name>
    <name evidence="7" type="ORF">OVN521_LOCUS5768</name>
    <name evidence="11" type="ORF">SMN809_LOCUS74770</name>
    <name evidence="8" type="ORF">UXM345_LOCUS7947</name>
    <name evidence="4" type="ORF">WKI299_LOCUS3052</name>
    <name evidence="6" type="ORF">XDN619_LOCUS29574</name>
</gene>
<proteinExistence type="predicted"/>
<keyword evidence="1" id="KW-0732">Signal</keyword>
<dbReference type="EMBL" id="CAJOBJ010290181">
    <property type="protein sequence ID" value="CAF5153179.1"/>
    <property type="molecule type" value="Genomic_DNA"/>
</dbReference>
<evidence type="ECO:0000313" key="6">
    <source>
        <dbReference type="EMBL" id="CAF2156038.1"/>
    </source>
</evidence>
<evidence type="ECO:0000313" key="4">
    <source>
        <dbReference type="EMBL" id="CAF1965357.1"/>
    </source>
</evidence>
<keyword evidence="12" id="KW-1185">Reference proteome</keyword>
<evidence type="ECO:0000313" key="8">
    <source>
        <dbReference type="EMBL" id="CAF3853206.1"/>
    </source>
</evidence>
<dbReference type="AlphaFoldDB" id="A0A819DFW4"/>
<organism evidence="7 12">
    <name type="scientific">Rotaria magnacalcarata</name>
    <dbReference type="NCBI Taxonomy" id="392030"/>
    <lineage>
        <taxon>Eukaryota</taxon>
        <taxon>Metazoa</taxon>
        <taxon>Spiralia</taxon>
        <taxon>Gnathifera</taxon>
        <taxon>Rotifera</taxon>
        <taxon>Eurotatoria</taxon>
        <taxon>Bdelloidea</taxon>
        <taxon>Philodinida</taxon>
        <taxon>Philodinidae</taxon>
        <taxon>Rotaria</taxon>
    </lineage>
</organism>
<protein>
    <submittedName>
        <fullName evidence="7">Uncharacterized protein</fullName>
    </submittedName>
</protein>
<comment type="caution">
    <text evidence="7">The sequence shown here is derived from an EMBL/GenBank/DDBJ whole genome shotgun (WGS) entry which is preliminary data.</text>
</comment>
<dbReference type="Proteomes" id="UP000663856">
    <property type="component" value="Unassembled WGS sequence"/>
</dbReference>
<dbReference type="EMBL" id="CAJOBH010251504">
    <property type="protein sequence ID" value="CAF5139537.1"/>
    <property type="molecule type" value="Genomic_DNA"/>
</dbReference>
<dbReference type="EMBL" id="CAJNRF010000514">
    <property type="protein sequence ID" value="CAF1965357.1"/>
    <property type="molecule type" value="Genomic_DNA"/>
</dbReference>
<dbReference type="EMBL" id="CAJNOV010013880">
    <property type="protein sequence ID" value="CAF1534537.1"/>
    <property type="molecule type" value="Genomic_DNA"/>
</dbReference>
<dbReference type="Proteomes" id="UP000663824">
    <property type="component" value="Unassembled WGS sequence"/>
</dbReference>
<reference evidence="7" key="1">
    <citation type="submission" date="2021-02" db="EMBL/GenBank/DDBJ databases">
        <authorList>
            <person name="Nowell W R."/>
        </authorList>
    </citation>
    <scope>NUCLEOTIDE SEQUENCE</scope>
</reference>
<evidence type="ECO:0000313" key="11">
    <source>
        <dbReference type="EMBL" id="CAF5198324.1"/>
    </source>
</evidence>
<name>A0A819DFW4_9BILA</name>
<dbReference type="Proteomes" id="UP000663855">
    <property type="component" value="Unassembled WGS sequence"/>
</dbReference>
<feature type="chain" id="PRO_5036234946" evidence="1">
    <location>
        <begin position="26"/>
        <end position="101"/>
    </location>
</feature>
<evidence type="ECO:0000313" key="7">
    <source>
        <dbReference type="EMBL" id="CAF3832984.1"/>
    </source>
</evidence>
<dbReference type="EMBL" id="CAJNRG010014461">
    <property type="protein sequence ID" value="CAF2156038.1"/>
    <property type="molecule type" value="Genomic_DNA"/>
</dbReference>